<dbReference type="PANTHER" id="PTHR12138">
    <property type="entry name" value="PRIMATE-EXPANDED PROTEIN FAMILY"/>
    <property type="match status" value="1"/>
</dbReference>
<proteinExistence type="predicted"/>
<sequence length="181" mass="20344">MSRNHLCPMFLLQLAQDKKSTPTQALYAWCLRFLQTLFQLLEFFALSLFFCLFFVLFVLFCFVFLRQSLALSPRPEYNGAISAHYNFHLLGSSNSPASASQVAEIIGAHHHAWLIFVFLVETGFHHIGQAGLKLLTSGDPPPSASESVGITGMSHHAQFKELLRLNNKKPNNPILKMGQRP</sequence>
<dbReference type="PANTHER" id="PTHR12138:SF162">
    <property type="entry name" value="CHROMOSOME UNDETERMINED SCAFFOLD_275, WHOLE GENOME SHOTGUN SEQUENCE"/>
    <property type="match status" value="1"/>
</dbReference>
<evidence type="ECO:0000256" key="1">
    <source>
        <dbReference type="SAM" id="Phobius"/>
    </source>
</evidence>
<keyword evidence="1" id="KW-0472">Membrane</keyword>
<feature type="transmembrane region" description="Helical" evidence="1">
    <location>
        <begin position="43"/>
        <end position="65"/>
    </location>
</feature>
<keyword evidence="1" id="KW-0812">Transmembrane</keyword>
<reference evidence="2 3" key="1">
    <citation type="submission" date="2012-03" db="EMBL/GenBank/DDBJ databases">
        <title>Whole Genome Assembly of Papio anubis.</title>
        <authorList>
            <person name="Liu Y.L."/>
            <person name="Abraham K.A."/>
            <person name="Akbar H.A."/>
            <person name="Ali S.A."/>
            <person name="Anosike U.A."/>
            <person name="Aqrawi P.A."/>
            <person name="Arias F.A."/>
            <person name="Attaway T.A."/>
            <person name="Awwad R.A."/>
            <person name="Babu C.B."/>
            <person name="Bandaranaike D.B."/>
            <person name="Battles P.B."/>
            <person name="Bell A.B."/>
            <person name="Beltran B.B."/>
            <person name="Berhane-Mersha D.B."/>
            <person name="Bess C.B."/>
            <person name="Bickham C.B."/>
            <person name="Bolden T.B."/>
            <person name="Carter K.C."/>
            <person name="Chau D.C."/>
            <person name="Chavez A.C."/>
            <person name="Clerc-Blankenburg K.C."/>
            <person name="Coyle M.C."/>
            <person name="Dao M.D."/>
            <person name="Davila M.L.D."/>
            <person name="Davy-Carroll L.D."/>
            <person name="Denson S.D."/>
            <person name="Dinh H.D."/>
            <person name="Fernandez S.F."/>
            <person name="Fernando P.F."/>
            <person name="Forbes L.F."/>
            <person name="Francis C.F."/>
            <person name="Francisco L.F."/>
            <person name="Fu Q.F."/>
            <person name="Garcia-Iii R.G."/>
            <person name="Garrett T.G."/>
            <person name="Gross S.G."/>
            <person name="Gubbala S.G."/>
            <person name="Hirani K.H."/>
            <person name="Hogues M.H."/>
            <person name="Hollins B.H."/>
            <person name="Jackson L.J."/>
            <person name="Javaid M.J."/>
            <person name="Jhangiani S.J."/>
            <person name="Johnson A.J."/>
            <person name="Johnson B.J."/>
            <person name="Jones J.J."/>
            <person name="Joshi V.J."/>
            <person name="Kalu J.K."/>
            <person name="Khan N.K."/>
            <person name="Korchina V.K."/>
            <person name="Kovar C.K."/>
            <person name="Lago L.L."/>
            <person name="Lara F.L."/>
            <person name="Le T.-K.L."/>
            <person name="Lee S.L."/>
            <person name="Legall-Iii F.L."/>
            <person name="Lemon S.L."/>
            <person name="Liu J.L."/>
            <person name="Liu Y.-S.L."/>
            <person name="Liyanage D.L."/>
            <person name="Lopez J.L."/>
            <person name="Lorensuhewa L.L."/>
            <person name="Mata R.M."/>
            <person name="Mathew T.M."/>
            <person name="Mercado C.M."/>
            <person name="Mercado I.M."/>
            <person name="Morales K.M."/>
            <person name="Morgan M.M."/>
            <person name="Munidasa M.M."/>
            <person name="Ngo D.N."/>
            <person name="Nguyen L.N."/>
            <person name="Nguyen T.N."/>
            <person name="Nguyen N.N."/>
            <person name="Obregon M.O."/>
            <person name="Okwuonu G.O."/>
            <person name="Ongeri F.O."/>
            <person name="Onwere C.O."/>
            <person name="Osifeso I.O."/>
            <person name="Parra A.P."/>
            <person name="Patil S.P."/>
            <person name="Perez A.P."/>
            <person name="Perez Y.P."/>
            <person name="Pham C.P."/>
            <person name="Pu L.-L.P."/>
            <person name="Puazo M.P."/>
            <person name="Quiroz J.Q."/>
            <person name="Rouhana J.R."/>
            <person name="Ruiz M.R."/>
            <person name="Ruiz S.-J.R."/>
            <person name="Saada N.S."/>
            <person name="Santibanez J.S."/>
            <person name="Scheel M.S."/>
            <person name="Schneider B.S."/>
            <person name="Simmons D.S."/>
            <person name="Sisson I.S."/>
            <person name="Tang L.-Y.T."/>
            <person name="Thornton R.T."/>
            <person name="Tisius J.T."/>
            <person name="Toledanes G.T."/>
            <person name="Trejos Z.T."/>
            <person name="Usmani K.U."/>
            <person name="Varghese R.V."/>
            <person name="Vattathil S.V."/>
            <person name="Vee V.V."/>
            <person name="Walker D.W."/>
            <person name="Weissenberger G.W."/>
            <person name="White C.W."/>
            <person name="Williams A.W."/>
            <person name="Woodworth J.W."/>
            <person name="Wright R.W."/>
            <person name="Zhu Y.Z."/>
            <person name="Han Y.H."/>
            <person name="Newsham I.N."/>
            <person name="Nazareth L.N."/>
            <person name="Worley K.W."/>
            <person name="Muzny D.M."/>
            <person name="Rogers J.R."/>
            <person name="Gibbs R.G."/>
        </authorList>
    </citation>
    <scope>NUCLEOTIDE SEQUENCE [LARGE SCALE GENOMIC DNA]</scope>
</reference>
<dbReference type="Proteomes" id="UP000028761">
    <property type="component" value="Chromosome 7"/>
</dbReference>
<dbReference type="GeneTree" id="ENSGT01150000286943"/>
<keyword evidence="1" id="KW-1133">Transmembrane helix</keyword>
<organism evidence="2 3">
    <name type="scientific">Papio anubis</name>
    <name type="common">Olive baboon</name>
    <dbReference type="NCBI Taxonomy" id="9555"/>
    <lineage>
        <taxon>Eukaryota</taxon>
        <taxon>Metazoa</taxon>
        <taxon>Chordata</taxon>
        <taxon>Craniata</taxon>
        <taxon>Vertebrata</taxon>
        <taxon>Euteleostomi</taxon>
        <taxon>Mammalia</taxon>
        <taxon>Eutheria</taxon>
        <taxon>Euarchontoglires</taxon>
        <taxon>Primates</taxon>
        <taxon>Haplorrhini</taxon>
        <taxon>Catarrhini</taxon>
        <taxon>Cercopithecidae</taxon>
        <taxon>Cercopithecinae</taxon>
        <taxon>Papio</taxon>
    </lineage>
</organism>
<reference evidence="2" key="3">
    <citation type="submission" date="2025-09" db="UniProtKB">
        <authorList>
            <consortium name="Ensembl"/>
        </authorList>
    </citation>
    <scope>IDENTIFICATION</scope>
</reference>
<dbReference type="Ensembl" id="ENSPANT00000074435.1">
    <property type="protein sequence ID" value="ENSPANP00000047907.1"/>
    <property type="gene ID" value="ENSPANG00000037158.1"/>
</dbReference>
<accession>A0A8I5R4X2</accession>
<evidence type="ECO:0000313" key="2">
    <source>
        <dbReference type="Ensembl" id="ENSPANP00000047907.1"/>
    </source>
</evidence>
<evidence type="ECO:0000313" key="3">
    <source>
        <dbReference type="Proteomes" id="UP000028761"/>
    </source>
</evidence>
<dbReference type="PRINTS" id="PR02045">
    <property type="entry name" value="F138DOMAIN"/>
</dbReference>
<name>A0A8I5R4X2_PAPAN</name>
<protein>
    <submittedName>
        <fullName evidence="2">Uncharacterized protein</fullName>
    </submittedName>
</protein>
<dbReference type="AlphaFoldDB" id="A0A8I5R4X2"/>
<reference evidence="2" key="2">
    <citation type="submission" date="2025-08" db="UniProtKB">
        <authorList>
            <consortium name="Ensembl"/>
        </authorList>
    </citation>
    <scope>IDENTIFICATION</scope>
</reference>
<keyword evidence="3" id="KW-1185">Reference proteome</keyword>